<organism evidence="1 2">
    <name type="scientific">Pleuronectes platessa</name>
    <name type="common">European plaice</name>
    <dbReference type="NCBI Taxonomy" id="8262"/>
    <lineage>
        <taxon>Eukaryota</taxon>
        <taxon>Metazoa</taxon>
        <taxon>Chordata</taxon>
        <taxon>Craniata</taxon>
        <taxon>Vertebrata</taxon>
        <taxon>Euteleostomi</taxon>
        <taxon>Actinopterygii</taxon>
        <taxon>Neopterygii</taxon>
        <taxon>Teleostei</taxon>
        <taxon>Neoteleostei</taxon>
        <taxon>Acanthomorphata</taxon>
        <taxon>Carangaria</taxon>
        <taxon>Pleuronectiformes</taxon>
        <taxon>Pleuronectoidei</taxon>
        <taxon>Pleuronectidae</taxon>
        <taxon>Pleuronectes</taxon>
    </lineage>
</organism>
<protein>
    <submittedName>
        <fullName evidence="1">Uncharacterized protein</fullName>
    </submittedName>
</protein>
<proteinExistence type="predicted"/>
<evidence type="ECO:0000313" key="1">
    <source>
        <dbReference type="EMBL" id="CAB1425251.1"/>
    </source>
</evidence>
<reference evidence="1" key="1">
    <citation type="submission" date="2020-03" db="EMBL/GenBank/DDBJ databases">
        <authorList>
            <person name="Weist P."/>
        </authorList>
    </citation>
    <scope>NUCLEOTIDE SEQUENCE</scope>
</reference>
<keyword evidence="2" id="KW-1185">Reference proteome</keyword>
<name>A0A9N7YH15_PLEPL</name>
<dbReference type="Proteomes" id="UP001153269">
    <property type="component" value="Unassembled WGS sequence"/>
</dbReference>
<gene>
    <name evidence="1" type="ORF">PLEPLA_LOCUS13181</name>
</gene>
<dbReference type="AlphaFoldDB" id="A0A9N7YH15"/>
<comment type="caution">
    <text evidence="1">The sequence shown here is derived from an EMBL/GenBank/DDBJ whole genome shotgun (WGS) entry which is preliminary data.</text>
</comment>
<evidence type="ECO:0000313" key="2">
    <source>
        <dbReference type="Proteomes" id="UP001153269"/>
    </source>
</evidence>
<dbReference type="EMBL" id="CADEAL010000788">
    <property type="protein sequence ID" value="CAB1425251.1"/>
    <property type="molecule type" value="Genomic_DNA"/>
</dbReference>
<sequence length="110" mass="11655">MEGLGALESRRGLVTGLISSNRQTTVPKIEPLSCRGLVILGDVCAARSLELDGSRQDICSSYPPGVVHKVDSLSRGHGPGGCTAATTPSPNTIRKRDLFIQPFRARIGGR</sequence>
<accession>A0A9N7YH15</accession>